<accession>A0A0D0E618</accession>
<protein>
    <recommendedName>
        <fullName evidence="3">MICOS complex subunit MIC12</fullName>
    </recommendedName>
</protein>
<dbReference type="EMBL" id="KN824962">
    <property type="protein sequence ID" value="KIK96884.1"/>
    <property type="molecule type" value="Genomic_DNA"/>
</dbReference>
<evidence type="ECO:0000313" key="1">
    <source>
        <dbReference type="EMBL" id="KIK96884.1"/>
    </source>
</evidence>
<dbReference type="AlphaFoldDB" id="A0A0D0E618"/>
<sequence length="104" mass="11413">MSFLAGSLAGALVTGGVYYGFSNLIQTRTAQHRSDLHVLSQHLISASTIIPSPPSASTRIAHRPFTTMLQSQWNEQVAGAFATVGRWERRASDWGRKLLYGEHS</sequence>
<evidence type="ECO:0008006" key="3">
    <source>
        <dbReference type="Google" id="ProtNLM"/>
    </source>
</evidence>
<name>A0A0D0E618_9AGAM</name>
<proteinExistence type="predicted"/>
<organism evidence="1 2">
    <name type="scientific">Paxillus rubicundulus Ve08.2h10</name>
    <dbReference type="NCBI Taxonomy" id="930991"/>
    <lineage>
        <taxon>Eukaryota</taxon>
        <taxon>Fungi</taxon>
        <taxon>Dikarya</taxon>
        <taxon>Basidiomycota</taxon>
        <taxon>Agaricomycotina</taxon>
        <taxon>Agaricomycetes</taxon>
        <taxon>Agaricomycetidae</taxon>
        <taxon>Boletales</taxon>
        <taxon>Paxilineae</taxon>
        <taxon>Paxillaceae</taxon>
        <taxon>Paxillus</taxon>
    </lineage>
</organism>
<reference evidence="2" key="2">
    <citation type="submission" date="2015-01" db="EMBL/GenBank/DDBJ databases">
        <title>Evolutionary Origins and Diversification of the Mycorrhizal Mutualists.</title>
        <authorList>
            <consortium name="DOE Joint Genome Institute"/>
            <consortium name="Mycorrhizal Genomics Consortium"/>
            <person name="Kohler A."/>
            <person name="Kuo A."/>
            <person name="Nagy L.G."/>
            <person name="Floudas D."/>
            <person name="Copeland A."/>
            <person name="Barry K.W."/>
            <person name="Cichocki N."/>
            <person name="Veneault-Fourrey C."/>
            <person name="LaButti K."/>
            <person name="Lindquist E.A."/>
            <person name="Lipzen A."/>
            <person name="Lundell T."/>
            <person name="Morin E."/>
            <person name="Murat C."/>
            <person name="Riley R."/>
            <person name="Ohm R."/>
            <person name="Sun H."/>
            <person name="Tunlid A."/>
            <person name="Henrissat B."/>
            <person name="Grigoriev I.V."/>
            <person name="Hibbett D.S."/>
            <person name="Martin F."/>
        </authorList>
    </citation>
    <scope>NUCLEOTIDE SEQUENCE [LARGE SCALE GENOMIC DNA]</scope>
    <source>
        <strain evidence="2">Ve08.2h10</strain>
    </source>
</reference>
<dbReference type="Proteomes" id="UP000054538">
    <property type="component" value="Unassembled WGS sequence"/>
</dbReference>
<dbReference type="InParanoid" id="A0A0D0E618"/>
<dbReference type="HOGENOM" id="CLU_177949_0_0_1"/>
<gene>
    <name evidence="1" type="ORF">PAXRUDRAFT_10517</name>
</gene>
<reference evidence="1 2" key="1">
    <citation type="submission" date="2014-04" db="EMBL/GenBank/DDBJ databases">
        <authorList>
            <consortium name="DOE Joint Genome Institute"/>
            <person name="Kuo A."/>
            <person name="Kohler A."/>
            <person name="Jargeat P."/>
            <person name="Nagy L.G."/>
            <person name="Floudas D."/>
            <person name="Copeland A."/>
            <person name="Barry K.W."/>
            <person name="Cichocki N."/>
            <person name="Veneault-Fourrey C."/>
            <person name="LaButti K."/>
            <person name="Lindquist E.A."/>
            <person name="Lipzen A."/>
            <person name="Lundell T."/>
            <person name="Morin E."/>
            <person name="Murat C."/>
            <person name="Sun H."/>
            <person name="Tunlid A."/>
            <person name="Henrissat B."/>
            <person name="Grigoriev I.V."/>
            <person name="Hibbett D.S."/>
            <person name="Martin F."/>
            <person name="Nordberg H.P."/>
            <person name="Cantor M.N."/>
            <person name="Hua S.X."/>
        </authorList>
    </citation>
    <scope>NUCLEOTIDE SEQUENCE [LARGE SCALE GENOMIC DNA]</scope>
    <source>
        <strain evidence="1 2">Ve08.2h10</strain>
    </source>
</reference>
<keyword evidence="2" id="KW-1185">Reference proteome</keyword>
<dbReference type="OrthoDB" id="3351225at2759"/>
<evidence type="ECO:0000313" key="2">
    <source>
        <dbReference type="Proteomes" id="UP000054538"/>
    </source>
</evidence>